<dbReference type="PANTHER" id="PTHR46513:SF13">
    <property type="entry name" value="EGF-LIKE DOMAIN-CONTAINING PROTEIN"/>
    <property type="match status" value="1"/>
</dbReference>
<evidence type="ECO:0000313" key="2">
    <source>
        <dbReference type="Proteomes" id="UP000179157"/>
    </source>
</evidence>
<dbReference type="SUPFAM" id="SSF63825">
    <property type="entry name" value="YWTD domain"/>
    <property type="match status" value="1"/>
</dbReference>
<dbReference type="PROSITE" id="PS51120">
    <property type="entry name" value="LDLRB"/>
    <property type="match status" value="1"/>
</dbReference>
<dbReference type="InterPro" id="IPR000033">
    <property type="entry name" value="LDLR_classB_rpt"/>
</dbReference>
<dbReference type="InterPro" id="IPR011042">
    <property type="entry name" value="6-blade_b-propeller_TolB-like"/>
</dbReference>
<proteinExistence type="predicted"/>
<accession>A0A1F5USL5</accession>
<organism evidence="1 2">
    <name type="scientific">Fraserbacteria sp. (strain RBG_16_55_9)</name>
    <dbReference type="NCBI Taxonomy" id="1817864"/>
    <lineage>
        <taxon>Bacteria</taxon>
        <taxon>Candidatus Fraseribacteriota</taxon>
    </lineage>
</organism>
<dbReference type="AlphaFoldDB" id="A0A1F5USL5"/>
<sequence>MQIALDLAQGKLYWAESFGGKIRRANLNGTDVEDILTGLDGPAGLELDLAAGMVYWTEHPSGKIRRCN</sequence>
<dbReference type="GO" id="GO:0005886">
    <property type="term" value="C:plasma membrane"/>
    <property type="evidence" value="ECO:0007669"/>
    <property type="project" value="TreeGrafter"/>
</dbReference>
<dbReference type="PANTHER" id="PTHR46513">
    <property type="entry name" value="VITELLOGENIN RECEPTOR-LIKE PROTEIN-RELATED-RELATED"/>
    <property type="match status" value="1"/>
</dbReference>
<protein>
    <recommendedName>
        <fullName evidence="3">DUF5050 domain-containing protein</fullName>
    </recommendedName>
</protein>
<dbReference type="Proteomes" id="UP000179157">
    <property type="component" value="Unassembled WGS sequence"/>
</dbReference>
<dbReference type="GO" id="GO:0060070">
    <property type="term" value="P:canonical Wnt signaling pathway"/>
    <property type="evidence" value="ECO:0007669"/>
    <property type="project" value="TreeGrafter"/>
</dbReference>
<dbReference type="GO" id="GO:0042813">
    <property type="term" value="F:Wnt receptor activity"/>
    <property type="evidence" value="ECO:0007669"/>
    <property type="project" value="TreeGrafter"/>
</dbReference>
<evidence type="ECO:0008006" key="3">
    <source>
        <dbReference type="Google" id="ProtNLM"/>
    </source>
</evidence>
<dbReference type="GO" id="GO:0017147">
    <property type="term" value="F:Wnt-protein binding"/>
    <property type="evidence" value="ECO:0007669"/>
    <property type="project" value="TreeGrafter"/>
</dbReference>
<dbReference type="InterPro" id="IPR050778">
    <property type="entry name" value="Cueball_EGF_LRP_Nidogen"/>
</dbReference>
<reference evidence="1 2" key="1">
    <citation type="journal article" date="2016" name="Nat. Commun.">
        <title>Thousands of microbial genomes shed light on interconnected biogeochemical processes in an aquifer system.</title>
        <authorList>
            <person name="Anantharaman K."/>
            <person name="Brown C.T."/>
            <person name="Hug L.A."/>
            <person name="Sharon I."/>
            <person name="Castelle C.J."/>
            <person name="Probst A.J."/>
            <person name="Thomas B.C."/>
            <person name="Singh A."/>
            <person name="Wilkins M.J."/>
            <person name="Karaoz U."/>
            <person name="Brodie E.L."/>
            <person name="Williams K.H."/>
            <person name="Hubbard S.S."/>
            <person name="Banfield J.F."/>
        </authorList>
    </citation>
    <scope>NUCLEOTIDE SEQUENCE [LARGE SCALE GENOMIC DNA]</scope>
    <source>
        <strain evidence="2">RBG_16_55_9</strain>
    </source>
</reference>
<gene>
    <name evidence="1" type="ORF">A2Z21_07220</name>
</gene>
<dbReference type="EMBL" id="MFGX01000088">
    <property type="protein sequence ID" value="OGF54154.1"/>
    <property type="molecule type" value="Genomic_DNA"/>
</dbReference>
<comment type="caution">
    <text evidence="1">The sequence shown here is derived from an EMBL/GenBank/DDBJ whole genome shotgun (WGS) entry which is preliminary data.</text>
</comment>
<evidence type="ECO:0000313" key="1">
    <source>
        <dbReference type="EMBL" id="OGF54154.1"/>
    </source>
</evidence>
<dbReference type="STRING" id="1817864.A2Z21_07220"/>
<dbReference type="Gene3D" id="2.120.10.30">
    <property type="entry name" value="TolB, C-terminal domain"/>
    <property type="match status" value="1"/>
</dbReference>
<name>A0A1F5USL5_FRAXR</name>